<protein>
    <submittedName>
        <fullName evidence="1">Uncharacterized protein</fullName>
    </submittedName>
</protein>
<dbReference type="EMBL" id="JAODNV010000003">
    <property type="protein sequence ID" value="MCT8988901.1"/>
    <property type="molecule type" value="Genomic_DNA"/>
</dbReference>
<keyword evidence="2" id="KW-1185">Reference proteome</keyword>
<organism evidence="1 2">
    <name type="scientific">Chelativorans petroleitrophicus</name>
    <dbReference type="NCBI Taxonomy" id="2975484"/>
    <lineage>
        <taxon>Bacteria</taxon>
        <taxon>Pseudomonadati</taxon>
        <taxon>Pseudomonadota</taxon>
        <taxon>Alphaproteobacteria</taxon>
        <taxon>Hyphomicrobiales</taxon>
        <taxon>Phyllobacteriaceae</taxon>
        <taxon>Chelativorans</taxon>
    </lineage>
</organism>
<dbReference type="Proteomes" id="UP001149009">
    <property type="component" value="Unassembled WGS sequence"/>
</dbReference>
<sequence>MKAATQRHRTRLLVLTGVVAGLLLFFGANAHLVYVAIQAQSECVDHLKMPDETRPGQFRAAKSAC</sequence>
<dbReference type="AlphaFoldDB" id="A0A9X2X665"/>
<dbReference type="RefSeq" id="WP_261513557.1">
    <property type="nucleotide sequence ID" value="NZ_JAODNV010000003.1"/>
</dbReference>
<accession>A0A9X2X665</accession>
<evidence type="ECO:0000313" key="2">
    <source>
        <dbReference type="Proteomes" id="UP001149009"/>
    </source>
</evidence>
<gene>
    <name evidence="1" type="ORF">NYR54_01140</name>
</gene>
<reference evidence="1" key="1">
    <citation type="submission" date="2022-08" db="EMBL/GenBank/DDBJ databases">
        <title>Chelativorans sichuanense sp. nov., a paraffin oil-degrading bacterium isolated from a mixture of oil-based drill cuttings and paddy soil.</title>
        <authorList>
            <person name="Yu J."/>
            <person name="Liu H."/>
            <person name="Chen Q."/>
        </authorList>
    </citation>
    <scope>NUCLEOTIDE SEQUENCE</scope>
    <source>
        <strain evidence="1">SCAU 2101</strain>
    </source>
</reference>
<evidence type="ECO:0000313" key="1">
    <source>
        <dbReference type="EMBL" id="MCT8988901.1"/>
    </source>
</evidence>
<proteinExistence type="predicted"/>
<name>A0A9X2X665_9HYPH</name>
<comment type="caution">
    <text evidence="1">The sequence shown here is derived from an EMBL/GenBank/DDBJ whole genome shotgun (WGS) entry which is preliminary data.</text>
</comment>